<reference evidence="1 2" key="1">
    <citation type="journal article" date="2023" name="Plants (Basel)">
        <title>Bridging the Gap: Combining Genomics and Transcriptomics Approaches to Understand Stylosanthes scabra, an Orphan Legume from the Brazilian Caatinga.</title>
        <authorList>
            <person name="Ferreira-Neto J.R.C."/>
            <person name="da Silva M.D."/>
            <person name="Binneck E."/>
            <person name="de Melo N.F."/>
            <person name="da Silva R.H."/>
            <person name="de Melo A.L.T.M."/>
            <person name="Pandolfi V."/>
            <person name="Bustamante F.O."/>
            <person name="Brasileiro-Vidal A.C."/>
            <person name="Benko-Iseppon A.M."/>
        </authorList>
    </citation>
    <scope>NUCLEOTIDE SEQUENCE [LARGE SCALE GENOMIC DNA]</scope>
    <source>
        <tissue evidence="1">Leaves</tissue>
    </source>
</reference>
<protein>
    <submittedName>
        <fullName evidence="1">Uncharacterized protein</fullName>
    </submittedName>
</protein>
<name>A0ABU6TS87_9FABA</name>
<keyword evidence="2" id="KW-1185">Reference proteome</keyword>
<proteinExistence type="predicted"/>
<gene>
    <name evidence="1" type="ORF">PIB30_082070</name>
</gene>
<organism evidence="1 2">
    <name type="scientific">Stylosanthes scabra</name>
    <dbReference type="NCBI Taxonomy" id="79078"/>
    <lineage>
        <taxon>Eukaryota</taxon>
        <taxon>Viridiplantae</taxon>
        <taxon>Streptophyta</taxon>
        <taxon>Embryophyta</taxon>
        <taxon>Tracheophyta</taxon>
        <taxon>Spermatophyta</taxon>
        <taxon>Magnoliopsida</taxon>
        <taxon>eudicotyledons</taxon>
        <taxon>Gunneridae</taxon>
        <taxon>Pentapetalae</taxon>
        <taxon>rosids</taxon>
        <taxon>fabids</taxon>
        <taxon>Fabales</taxon>
        <taxon>Fabaceae</taxon>
        <taxon>Papilionoideae</taxon>
        <taxon>50 kb inversion clade</taxon>
        <taxon>dalbergioids sensu lato</taxon>
        <taxon>Dalbergieae</taxon>
        <taxon>Pterocarpus clade</taxon>
        <taxon>Stylosanthes</taxon>
    </lineage>
</organism>
<sequence length="53" mass="5970">MPLHPSPSSGVVCWIRRLEKNAGRGQRRNRRRKGKRGYEVPNQDSVGGFCGFA</sequence>
<evidence type="ECO:0000313" key="2">
    <source>
        <dbReference type="Proteomes" id="UP001341840"/>
    </source>
</evidence>
<evidence type="ECO:0000313" key="1">
    <source>
        <dbReference type="EMBL" id="MED6151394.1"/>
    </source>
</evidence>
<comment type="caution">
    <text evidence="1">The sequence shown here is derived from an EMBL/GenBank/DDBJ whole genome shotgun (WGS) entry which is preliminary data.</text>
</comment>
<dbReference type="EMBL" id="JASCZI010091870">
    <property type="protein sequence ID" value="MED6151394.1"/>
    <property type="molecule type" value="Genomic_DNA"/>
</dbReference>
<dbReference type="Proteomes" id="UP001341840">
    <property type="component" value="Unassembled WGS sequence"/>
</dbReference>
<accession>A0ABU6TS87</accession>